<dbReference type="PROSITE" id="PS50007">
    <property type="entry name" value="PIPLC_X_DOMAIN"/>
    <property type="match status" value="1"/>
</dbReference>
<feature type="domain" description="Phosphatidylinositol-specific phospholipase C X" evidence="2">
    <location>
        <begin position="8"/>
        <end position="51"/>
    </location>
</feature>
<dbReference type="GO" id="GO:0016042">
    <property type="term" value="P:lipid catabolic process"/>
    <property type="evidence" value="ECO:0007669"/>
    <property type="project" value="UniProtKB-KW"/>
</dbReference>
<gene>
    <name evidence="3" type="ORF">M9458_036580</name>
</gene>
<keyword evidence="1" id="KW-0443">Lipid metabolism</keyword>
<keyword evidence="1" id="KW-0378">Hydrolase</keyword>
<dbReference type="EMBL" id="JAMKFB020000018">
    <property type="protein sequence ID" value="KAL0168358.1"/>
    <property type="molecule type" value="Genomic_DNA"/>
</dbReference>
<accession>A0ABD0P2L5</accession>
<dbReference type="InterPro" id="IPR000909">
    <property type="entry name" value="PLipase_C_PInositol-sp_X_dom"/>
</dbReference>
<dbReference type="Pfam" id="PF00388">
    <property type="entry name" value="PI-PLC-X"/>
    <property type="match status" value="1"/>
</dbReference>
<dbReference type="PANTHER" id="PTHR10336:SF51">
    <property type="entry name" value="1-PHOSPHATIDYLINOSITOL 4,5-BISPHOSPHATE PHOSPHODIESTERASE ETA-1"/>
    <property type="match status" value="1"/>
</dbReference>
<dbReference type="SUPFAM" id="SSF51695">
    <property type="entry name" value="PLC-like phosphodiesterases"/>
    <property type="match status" value="1"/>
</dbReference>
<dbReference type="GO" id="GO:0004435">
    <property type="term" value="F:phosphatidylinositol-4,5-bisphosphate phospholipase C activity"/>
    <property type="evidence" value="ECO:0007669"/>
    <property type="project" value="UniProtKB-EC"/>
</dbReference>
<feature type="non-terminal residue" evidence="3">
    <location>
        <position position="51"/>
    </location>
</feature>
<dbReference type="InterPro" id="IPR017946">
    <property type="entry name" value="PLC-like_Pdiesterase_TIM-brl"/>
</dbReference>
<comment type="caution">
    <text evidence="3">The sequence shown here is derived from an EMBL/GenBank/DDBJ whole genome shotgun (WGS) entry which is preliminary data.</text>
</comment>
<name>A0ABD0P2L5_CIRMR</name>
<dbReference type="PRINTS" id="PR00390">
    <property type="entry name" value="PHPHLIPASEC"/>
</dbReference>
<dbReference type="Proteomes" id="UP001529510">
    <property type="component" value="Unassembled WGS sequence"/>
</dbReference>
<evidence type="ECO:0000256" key="1">
    <source>
        <dbReference type="RuleBase" id="RU361133"/>
    </source>
</evidence>
<dbReference type="Gene3D" id="3.20.20.190">
    <property type="entry name" value="Phosphatidylinositol (PI) phosphodiesterase"/>
    <property type="match status" value="1"/>
</dbReference>
<evidence type="ECO:0000313" key="4">
    <source>
        <dbReference type="Proteomes" id="UP001529510"/>
    </source>
</evidence>
<reference evidence="3 4" key="1">
    <citation type="submission" date="2024-05" db="EMBL/GenBank/DDBJ databases">
        <title>Genome sequencing and assembly of Indian major carp, Cirrhinus mrigala (Hamilton, 1822).</title>
        <authorList>
            <person name="Mohindra V."/>
            <person name="Chowdhury L.M."/>
            <person name="Lal K."/>
            <person name="Jena J.K."/>
        </authorList>
    </citation>
    <scope>NUCLEOTIDE SEQUENCE [LARGE SCALE GENOMIC DNA]</scope>
    <source>
        <strain evidence="3">CM1030</strain>
        <tissue evidence="3">Blood</tissue>
    </source>
</reference>
<evidence type="ECO:0000313" key="3">
    <source>
        <dbReference type="EMBL" id="KAL0168358.1"/>
    </source>
</evidence>
<proteinExistence type="predicted"/>
<dbReference type="EC" id="3.1.4.11" evidence="1"/>
<organism evidence="3 4">
    <name type="scientific">Cirrhinus mrigala</name>
    <name type="common">Mrigala</name>
    <dbReference type="NCBI Taxonomy" id="683832"/>
    <lineage>
        <taxon>Eukaryota</taxon>
        <taxon>Metazoa</taxon>
        <taxon>Chordata</taxon>
        <taxon>Craniata</taxon>
        <taxon>Vertebrata</taxon>
        <taxon>Euteleostomi</taxon>
        <taxon>Actinopterygii</taxon>
        <taxon>Neopterygii</taxon>
        <taxon>Teleostei</taxon>
        <taxon>Ostariophysi</taxon>
        <taxon>Cypriniformes</taxon>
        <taxon>Cyprinidae</taxon>
        <taxon>Labeoninae</taxon>
        <taxon>Labeonini</taxon>
        <taxon>Cirrhinus</taxon>
    </lineage>
</organism>
<keyword evidence="4" id="KW-1185">Reference proteome</keyword>
<dbReference type="PANTHER" id="PTHR10336">
    <property type="entry name" value="PHOSPHOINOSITIDE-SPECIFIC PHOSPHOLIPASE C FAMILY PROTEIN"/>
    <property type="match status" value="1"/>
</dbReference>
<evidence type="ECO:0000259" key="2">
    <source>
        <dbReference type="Pfam" id="PF00388"/>
    </source>
</evidence>
<comment type="catalytic activity">
    <reaction evidence="1">
        <text>a 1,2-diacyl-sn-glycero-3-phospho-(1D-myo-inositol-4,5-bisphosphate) + H2O = 1D-myo-inositol 1,4,5-trisphosphate + a 1,2-diacyl-sn-glycerol + H(+)</text>
        <dbReference type="Rhea" id="RHEA:33179"/>
        <dbReference type="ChEBI" id="CHEBI:15377"/>
        <dbReference type="ChEBI" id="CHEBI:15378"/>
        <dbReference type="ChEBI" id="CHEBI:17815"/>
        <dbReference type="ChEBI" id="CHEBI:58456"/>
        <dbReference type="ChEBI" id="CHEBI:203600"/>
        <dbReference type="EC" id="3.1.4.11"/>
    </reaction>
</comment>
<protein>
    <recommendedName>
        <fullName evidence="1">Phosphoinositide phospholipase C</fullName>
        <ecNumber evidence="1">3.1.4.11</ecNumber>
    </recommendedName>
</protein>
<sequence length="51" mass="5848">HNEVNQDMDQPLCNYFIASSHNTYLTGDQLLSHSKTDMYAWVLQAGCRCVE</sequence>
<feature type="non-terminal residue" evidence="3">
    <location>
        <position position="1"/>
    </location>
</feature>
<keyword evidence="1" id="KW-0442">Lipid degradation</keyword>
<dbReference type="AlphaFoldDB" id="A0ABD0P2L5"/>
<dbReference type="InterPro" id="IPR001192">
    <property type="entry name" value="PI-PLC_fam"/>
</dbReference>